<gene>
    <name evidence="2" type="ORF">PoB_007469800</name>
</gene>
<dbReference type="AlphaFoldDB" id="A0AAV4DUZ7"/>
<feature type="active site" evidence="1">
    <location>
        <position position="169"/>
    </location>
</feature>
<dbReference type="GO" id="GO:0005737">
    <property type="term" value="C:cytoplasm"/>
    <property type="evidence" value="ECO:0007669"/>
    <property type="project" value="InterPro"/>
</dbReference>
<sequence>MLKSASKSISAEKEEIHEENGVLFWVNKSGFPIDDHTWDRMWEHAAKIHPEGPDMVRNIRNKSNLPQIPVPQAPLTFGASLTVQERLKKVQDYMNELQYNHTGTQFYEIRKNRPISGLMESAREMIREALPIKCLEAVILGIFLTNGMMGVERFTLSFKTVFNGHTHRHVVLGISYGGHYGALGMSRRKDLMYKPLEFKSLADLIYDYEHCYKQYWHEVKKVKVGLPIIHDQHSYEVINWKALMVTMNKASKKEIARDLDGHARRMKSLSKSWTSGPYSTLKMLSTAESIKDVQSSFEPAPAKIRRAKSTLCQSPIAVRKKSSSSTVLLDTDYQIRI</sequence>
<feature type="active site" evidence="1">
    <location>
        <position position="134"/>
    </location>
</feature>
<evidence type="ECO:0000313" key="3">
    <source>
        <dbReference type="Proteomes" id="UP000735302"/>
    </source>
</evidence>
<feature type="active site" evidence="1">
    <location>
        <position position="186"/>
    </location>
</feature>
<keyword evidence="3" id="KW-1185">Reference proteome</keyword>
<proteinExistence type="predicted"/>
<evidence type="ECO:0000313" key="2">
    <source>
        <dbReference type="EMBL" id="GFO48193.1"/>
    </source>
</evidence>
<reference evidence="2 3" key="1">
    <citation type="journal article" date="2021" name="Elife">
        <title>Chloroplast acquisition without the gene transfer in kleptoplastic sea slugs, Plakobranchus ocellatus.</title>
        <authorList>
            <person name="Maeda T."/>
            <person name="Takahashi S."/>
            <person name="Yoshida T."/>
            <person name="Shimamura S."/>
            <person name="Takaki Y."/>
            <person name="Nagai Y."/>
            <person name="Toyoda A."/>
            <person name="Suzuki Y."/>
            <person name="Arimoto A."/>
            <person name="Ishii H."/>
            <person name="Satoh N."/>
            <person name="Nishiyama T."/>
            <person name="Hasebe M."/>
            <person name="Maruyama T."/>
            <person name="Minagawa J."/>
            <person name="Obokata J."/>
            <person name="Shigenobu S."/>
        </authorList>
    </citation>
    <scope>NUCLEOTIDE SEQUENCE [LARGE SCALE GENOMIC DNA]</scope>
</reference>
<protein>
    <submittedName>
        <fullName evidence="2">Vasohibin-2</fullName>
    </submittedName>
</protein>
<dbReference type="Proteomes" id="UP000735302">
    <property type="component" value="Unassembled WGS sequence"/>
</dbReference>
<dbReference type="Pfam" id="PF14822">
    <property type="entry name" value="Vasohibin"/>
    <property type="match status" value="1"/>
</dbReference>
<dbReference type="EMBL" id="BLXT01008384">
    <property type="protein sequence ID" value="GFO48193.1"/>
    <property type="molecule type" value="Genomic_DNA"/>
</dbReference>
<dbReference type="InterPro" id="IPR028131">
    <property type="entry name" value="VASH1"/>
</dbReference>
<name>A0AAV4DUZ7_9GAST</name>
<comment type="caution">
    <text evidence="2">The sequence shown here is derived from an EMBL/GenBank/DDBJ whole genome shotgun (WGS) entry which is preliminary data.</text>
</comment>
<evidence type="ECO:0000256" key="1">
    <source>
        <dbReference type="PIRSR" id="PIRSR628131-1"/>
    </source>
</evidence>
<accession>A0AAV4DUZ7</accession>
<dbReference type="PANTHER" id="PTHR15750">
    <property type="entry name" value="VASOHIBIN-1-LIKE ISOFORM X2"/>
    <property type="match status" value="1"/>
</dbReference>
<dbReference type="PANTHER" id="PTHR15750:SF2">
    <property type="entry name" value="VASOHIBIN"/>
    <property type="match status" value="1"/>
</dbReference>
<organism evidence="2 3">
    <name type="scientific">Plakobranchus ocellatus</name>
    <dbReference type="NCBI Taxonomy" id="259542"/>
    <lineage>
        <taxon>Eukaryota</taxon>
        <taxon>Metazoa</taxon>
        <taxon>Spiralia</taxon>
        <taxon>Lophotrochozoa</taxon>
        <taxon>Mollusca</taxon>
        <taxon>Gastropoda</taxon>
        <taxon>Heterobranchia</taxon>
        <taxon>Euthyneura</taxon>
        <taxon>Panpulmonata</taxon>
        <taxon>Sacoglossa</taxon>
        <taxon>Placobranchoidea</taxon>
        <taxon>Plakobranchidae</taxon>
        <taxon>Plakobranchus</taxon>
    </lineage>
</organism>